<evidence type="ECO:0000256" key="3">
    <source>
        <dbReference type="ARBA" id="ARBA00005009"/>
    </source>
</evidence>
<keyword evidence="15" id="KW-0539">Nucleus</keyword>
<dbReference type="SUPFAM" id="SSF52317">
    <property type="entry name" value="Class I glutamine amidotransferase-like"/>
    <property type="match status" value="1"/>
</dbReference>
<keyword evidence="14" id="KW-0804">Transcription</keyword>
<keyword evidence="13" id="KW-0010">Activator</keyword>
<keyword evidence="11" id="KW-0315">Glutamine amidotransferase</keyword>
<feature type="compositionally biased region" description="Polar residues" evidence="20">
    <location>
        <begin position="1107"/>
        <end position="1116"/>
    </location>
</feature>
<dbReference type="SUPFAM" id="SSF102405">
    <property type="entry name" value="MCP/YpsA-like"/>
    <property type="match status" value="1"/>
</dbReference>
<dbReference type="SUPFAM" id="SSF56322">
    <property type="entry name" value="ADC synthase"/>
    <property type="match status" value="1"/>
</dbReference>
<dbReference type="GO" id="GO:0005737">
    <property type="term" value="C:cytoplasm"/>
    <property type="evidence" value="ECO:0007669"/>
    <property type="project" value="TreeGrafter"/>
</dbReference>
<keyword evidence="25" id="KW-1185">Reference proteome</keyword>
<dbReference type="GO" id="GO:0046820">
    <property type="term" value="F:4-amino-4-deoxychorismate synthase activity"/>
    <property type="evidence" value="ECO:0007669"/>
    <property type="project" value="UniProtKB-EC"/>
</dbReference>
<evidence type="ECO:0000256" key="13">
    <source>
        <dbReference type="ARBA" id="ARBA00023159"/>
    </source>
</evidence>
<comment type="similarity">
    <text evidence="5">Belongs to the Mediator complex subunit 6 family.</text>
</comment>
<evidence type="ECO:0000313" key="25">
    <source>
        <dbReference type="Proteomes" id="UP000641853"/>
    </source>
</evidence>
<dbReference type="Gene3D" id="3.10.450.580">
    <property type="entry name" value="Mediator complex, subunit Med6"/>
    <property type="match status" value="1"/>
</dbReference>
<dbReference type="InterPro" id="IPR007018">
    <property type="entry name" value="Mediator_Med6"/>
</dbReference>
<dbReference type="PRINTS" id="PR00097">
    <property type="entry name" value="ANTSNTHASEII"/>
</dbReference>
<dbReference type="GO" id="GO:0000162">
    <property type="term" value="P:L-tryptophan biosynthetic process"/>
    <property type="evidence" value="ECO:0007669"/>
    <property type="project" value="TreeGrafter"/>
</dbReference>
<dbReference type="InterPro" id="IPR005801">
    <property type="entry name" value="ADC_synthase"/>
</dbReference>
<dbReference type="CDD" id="cd01743">
    <property type="entry name" value="GATase1_Anthranilate_Synthase"/>
    <property type="match status" value="1"/>
</dbReference>
<evidence type="ECO:0000256" key="20">
    <source>
        <dbReference type="SAM" id="MobiDB-lite"/>
    </source>
</evidence>
<evidence type="ECO:0000259" key="23">
    <source>
        <dbReference type="Pfam" id="PF04715"/>
    </source>
</evidence>
<dbReference type="InterPro" id="IPR006805">
    <property type="entry name" value="Anth_synth_I_N"/>
</dbReference>
<dbReference type="InterPro" id="IPR005269">
    <property type="entry name" value="LOG"/>
</dbReference>
<comment type="subcellular location">
    <subcellularLocation>
        <location evidence="2">Nucleus</location>
    </subcellularLocation>
</comment>
<evidence type="ECO:0000256" key="7">
    <source>
        <dbReference type="ARBA" id="ARBA00013139"/>
    </source>
</evidence>
<dbReference type="Pfam" id="PF00425">
    <property type="entry name" value="Chorismate_bind"/>
    <property type="match status" value="1"/>
</dbReference>
<dbReference type="PRINTS" id="PR00099">
    <property type="entry name" value="CPSGATASE"/>
</dbReference>
<keyword evidence="12" id="KW-0805">Transcription regulation</keyword>
<evidence type="ECO:0000256" key="15">
    <source>
        <dbReference type="ARBA" id="ARBA00023242"/>
    </source>
</evidence>
<dbReference type="PANTHER" id="PTHR11236">
    <property type="entry name" value="AMINOBENZOATE/ANTHRANILATE SYNTHASE"/>
    <property type="match status" value="1"/>
</dbReference>
<comment type="similarity">
    <text evidence="4">In the C-terminal section; belongs to the anthranilate synthase component I family.</text>
</comment>
<dbReference type="FunFam" id="3.40.50.450:FF:000018">
    <property type="entry name" value="Lysine decarboxylase-like protein"/>
    <property type="match status" value="1"/>
</dbReference>
<dbReference type="NCBIfam" id="TIGR01823">
    <property type="entry name" value="PabB-fungal"/>
    <property type="match status" value="1"/>
</dbReference>
<evidence type="ECO:0000256" key="6">
    <source>
        <dbReference type="ARBA" id="ARBA00011837"/>
    </source>
</evidence>
<feature type="domain" description="Glutamine amidotransferase" evidence="21">
    <location>
        <begin position="32"/>
        <end position="233"/>
    </location>
</feature>
<feature type="domain" description="Chorismate-utilising enzyme C-terminal" evidence="22">
    <location>
        <begin position="524"/>
        <end position="809"/>
    </location>
</feature>
<dbReference type="GO" id="GO:0046656">
    <property type="term" value="P:folic acid biosynthetic process"/>
    <property type="evidence" value="ECO:0007669"/>
    <property type="project" value="UniProtKB-KW"/>
</dbReference>
<evidence type="ECO:0000256" key="2">
    <source>
        <dbReference type="ARBA" id="ARBA00004123"/>
    </source>
</evidence>
<feature type="region of interest" description="Disordered" evidence="20">
    <location>
        <begin position="1105"/>
        <end position="1148"/>
    </location>
</feature>
<dbReference type="PRINTS" id="PR00096">
    <property type="entry name" value="GATASE"/>
</dbReference>
<dbReference type="GO" id="GO:0046654">
    <property type="term" value="P:tetrahydrofolate biosynthetic process"/>
    <property type="evidence" value="ECO:0007669"/>
    <property type="project" value="UniProtKB-UniPathway"/>
</dbReference>
<protein>
    <recommendedName>
        <fullName evidence="8">Mediator of RNA polymerase II transcription subunit 6</fullName>
        <ecNumber evidence="7">2.6.1.85</ecNumber>
    </recommendedName>
    <alternativeName>
        <fullName evidence="17">Mediator complex subunit 6</fullName>
    </alternativeName>
    <alternativeName>
        <fullName evidence="18">Para-aminobenzoate synthase</fullName>
    </alternativeName>
    <alternativeName>
        <fullName evidence="19">p-aminobenzoic acid synthase</fullName>
    </alternativeName>
</protein>
<comment type="function">
    <text evidence="16">Component of the Mediator complex, a coactivator involved in the regulated transcription of nearly all RNA polymerase II-dependent genes. Mediator functions as a bridge to convey information from gene-specific regulatory proteins to the basal RNA polymerase II transcription machinery. Mediator is recruited to promoters by direct interactions with regulatory proteins and serves as a scaffold for the assembly of a functional preinitiation complex with RNA polymerase II and the general transcription factors.</text>
</comment>
<dbReference type="InterPro" id="IPR019999">
    <property type="entry name" value="Anth_synth_I-like"/>
</dbReference>
<evidence type="ECO:0000256" key="18">
    <source>
        <dbReference type="ARBA" id="ARBA00031329"/>
    </source>
</evidence>
<gene>
    <name evidence="24" type="ORF">CNMCM7691_005345</name>
</gene>
<comment type="pathway">
    <text evidence="3">Cofactor biosynthesis; tetrahydrofolate biosynthesis; 4-aminobenzoate from chorismate: step 1/2.</text>
</comment>
<evidence type="ECO:0000256" key="16">
    <source>
        <dbReference type="ARBA" id="ARBA00025687"/>
    </source>
</evidence>
<evidence type="ECO:0000259" key="22">
    <source>
        <dbReference type="Pfam" id="PF00425"/>
    </source>
</evidence>
<evidence type="ECO:0000256" key="19">
    <source>
        <dbReference type="ARBA" id="ARBA00031904"/>
    </source>
</evidence>
<sequence>MAPFIGDDERASGAGQSSGSSVDAPARKNVLYIDAYDSFSYNVVAMLEEVLDVKVSVMTIDSDWPDGNMVKYLQHFEAVVLGPGPGDPNIAKDIGIMRDIWNLSGADLLPVFGICLGFQSLCLHQGIPIGRLPYPLHGQVHRIKTANRDIFENVQDVEVTLYHSLYAKLDVSEQLTRGGTSGSPQADRFASKDLDLLAWFLLEDGKTQIPMAVRHQKKPLWGVQFHPESCKSDREACAELLRRWWDMALNYNKKTGREGYGILPDPNHHASGSVTLPDAASTMLNWSASTSSCSAYRTFTARSLDAEVVCENLNAPNSPTVLFQSNGRYSIISVPSPASWRLEYYSETQKLLLEKLQDCHGTESAPSGQSVTENIIERSLSVSQFWDMLRFVMDMKKVVSGSLTVPFWGGFLGYFSYEMGLACLARPKTAAEIHPNSKNAGEDPADASLLWTERSIVVDHKTGQITVQSTRADDDLPTGWLHQTEQFLQDLALSRSQCKVCTSDTEAEFLDSILKQSVIEFPTQESYQRQIKACQAELDAGESYELCLTGETLITLPSPGSRSDRASFPWKLYKRLRKYNPAAFSGFARLGHVKIVSSSPECFLNWDRDSTLEMKPMKGTVRKTEDMTMEKAREILGSTKEMAENLMIADLIRHDLYGICGSGGVHVEKLLEVEDHGRVYQMITHVKARIDRNRPGFAARDMPQLPSSNMSGYGLTALQRCLPPGSMTGAPKERSCMHLSSIEDRKRGIYSGVMGFLDLGGGGSFSVLIRTAFTCSDEQDDEQLWRIGAGGAVTTLSTPEGEWDEMLTKLRTLSNYTRVSTLVYSGSLRNTSMAGPQDASLEEILWRSPPHVQMMGGYLHSNNILFYFAESPFFDATSNNASLAIQANYNEAFRHFVETREAFEGRLQTMQGLEFVVAYDPLQAAAQTDTQFAHEPSNVWVIRKQMRRKRAGQEDEVVVLATFFVVGDCIYMAPSVASVVGNRILSAVTSLTSLLKTASALPIFTPAHGHTYLPPAPKPADAGQPGVPSQQSKENTPMPDAENSARVPLVGSQTGNTASTFQDTRTLAESLNLFLRYEDEYMDESPLVGEPGSFIMSKANDVDRTATAKQPPNTIPTKMGTPLVRVDTPGKVPEKVGTPSSSDESNDPVHMEAARALAHEFHKNNVQLVYGGGTKGLMGELARTLVSLSGPQAVHGVIPRALVRVEPGYDSKREEEKPTEKSGKSAERTIKEPLDKTALLGESEYGITTIVPDMHTRKRLMAEKVMAGGPGSGFVSLAGGFGTIEEVMEMTTWNQLGIHHLGIVLLNINGYWDGLLSWVQSAVKEGYIGAENGNILVEAKDPREVLPKLLEYRVSNGRMNLDWGQE</sequence>
<dbReference type="EC" id="2.6.1.85" evidence="7"/>
<reference evidence="24" key="1">
    <citation type="submission" date="2020-06" db="EMBL/GenBank/DDBJ databases">
        <title>Draft genome sequences of strains closely related to Aspergillus parafelis and Aspergillus hiratsukae.</title>
        <authorList>
            <person name="Dos Santos R.A.C."/>
            <person name="Rivero-Menendez O."/>
            <person name="Steenwyk J.L."/>
            <person name="Mead M.E."/>
            <person name="Goldman G.H."/>
            <person name="Alastruey-Izquierdo A."/>
            <person name="Rokas A."/>
        </authorList>
    </citation>
    <scope>NUCLEOTIDE SEQUENCE</scope>
    <source>
        <strain evidence="24">CNM-CM7691</strain>
    </source>
</reference>
<keyword evidence="10" id="KW-0289">Folate biosynthesis</keyword>
<dbReference type="PANTHER" id="PTHR11236:SF18">
    <property type="entry name" value="AMINODEOXYCHORISMATE SYNTHASE"/>
    <property type="match status" value="1"/>
</dbReference>
<dbReference type="FunFam" id="3.40.50.880:FF:000099">
    <property type="entry name" value="Para-aminobenzoate synthase PabaA"/>
    <property type="match status" value="1"/>
</dbReference>
<feature type="region of interest" description="Disordered" evidence="20">
    <location>
        <begin position="1"/>
        <end position="22"/>
    </location>
</feature>
<dbReference type="Pfam" id="PF00117">
    <property type="entry name" value="GATase"/>
    <property type="match status" value="1"/>
</dbReference>
<dbReference type="GO" id="GO:0008153">
    <property type="term" value="P:4-aminobenzoate biosynthetic process"/>
    <property type="evidence" value="ECO:0007669"/>
    <property type="project" value="TreeGrafter"/>
</dbReference>
<accession>A0A8H6QN63</accession>
<dbReference type="GO" id="GO:0016787">
    <property type="term" value="F:hydrolase activity"/>
    <property type="evidence" value="ECO:0007669"/>
    <property type="project" value="InterPro"/>
</dbReference>
<comment type="catalytic activity">
    <reaction evidence="1">
        <text>chorismate + L-glutamine = 4-amino-4-deoxychorismate + L-glutamate</text>
        <dbReference type="Rhea" id="RHEA:11672"/>
        <dbReference type="ChEBI" id="CHEBI:29748"/>
        <dbReference type="ChEBI" id="CHEBI:29985"/>
        <dbReference type="ChEBI" id="CHEBI:58359"/>
        <dbReference type="ChEBI" id="CHEBI:58406"/>
        <dbReference type="EC" id="2.6.1.85"/>
    </reaction>
</comment>
<feature type="domain" description="Anthranilate synthase component I N-terminal" evidence="23">
    <location>
        <begin position="313"/>
        <end position="467"/>
    </location>
</feature>
<feature type="region of interest" description="Disordered" evidence="20">
    <location>
        <begin position="1209"/>
        <end position="1228"/>
    </location>
</feature>
<dbReference type="Pfam" id="PF03641">
    <property type="entry name" value="Lysine_decarbox"/>
    <property type="match status" value="1"/>
</dbReference>
<evidence type="ECO:0000256" key="4">
    <source>
        <dbReference type="ARBA" id="ARBA00005970"/>
    </source>
</evidence>
<dbReference type="Gene3D" id="3.40.50.880">
    <property type="match status" value="1"/>
</dbReference>
<comment type="caution">
    <text evidence="24">The sequence shown here is derived from an EMBL/GenBank/DDBJ whole genome shotgun (WGS) entry which is preliminary data.</text>
</comment>
<dbReference type="EMBL" id="JACBAG010001926">
    <property type="protein sequence ID" value="KAF7174877.1"/>
    <property type="molecule type" value="Genomic_DNA"/>
</dbReference>
<evidence type="ECO:0000256" key="17">
    <source>
        <dbReference type="ARBA" id="ARBA00031259"/>
    </source>
</evidence>
<evidence type="ECO:0000256" key="10">
    <source>
        <dbReference type="ARBA" id="ARBA00022909"/>
    </source>
</evidence>
<dbReference type="GO" id="GO:0006357">
    <property type="term" value="P:regulation of transcription by RNA polymerase II"/>
    <property type="evidence" value="ECO:0007669"/>
    <property type="project" value="InterPro"/>
</dbReference>
<evidence type="ECO:0000259" key="21">
    <source>
        <dbReference type="Pfam" id="PF00117"/>
    </source>
</evidence>
<evidence type="ECO:0000256" key="8">
    <source>
        <dbReference type="ARBA" id="ARBA00020634"/>
    </source>
</evidence>
<proteinExistence type="inferred from homology"/>
<dbReference type="UniPathway" id="UPA00077">
    <property type="reaction ID" value="UER00149"/>
</dbReference>
<keyword evidence="9" id="KW-0808">Transferase</keyword>
<dbReference type="InterPro" id="IPR029062">
    <property type="entry name" value="Class_I_gatase-like"/>
</dbReference>
<dbReference type="InterPro" id="IPR031100">
    <property type="entry name" value="LOG_fam"/>
</dbReference>
<dbReference type="Pfam" id="PF04715">
    <property type="entry name" value="Anth_synt_I_N"/>
    <property type="match status" value="1"/>
</dbReference>
<comment type="subunit">
    <text evidence="6">Component of the Mediator complex.</text>
</comment>
<evidence type="ECO:0000313" key="24">
    <source>
        <dbReference type="EMBL" id="KAF7174877.1"/>
    </source>
</evidence>
<dbReference type="InterPro" id="IPR010117">
    <property type="entry name" value="PabB_fungal"/>
</dbReference>
<dbReference type="FunFam" id="3.60.120.10:FF:000009">
    <property type="entry name" value="Para-aminobenzoate synthase PabaA"/>
    <property type="match status" value="1"/>
</dbReference>
<dbReference type="InterPro" id="IPR006221">
    <property type="entry name" value="TrpG/PapA_dom"/>
</dbReference>
<dbReference type="Proteomes" id="UP000641853">
    <property type="component" value="Unassembled WGS sequence"/>
</dbReference>
<name>A0A8H6QN63_9EURO</name>
<dbReference type="FunFam" id="3.10.450.580:FF:000003">
    <property type="entry name" value="Mediator of RNA polymerase II transcription subunit 6"/>
    <property type="match status" value="1"/>
</dbReference>
<dbReference type="PROSITE" id="PS51273">
    <property type="entry name" value="GATASE_TYPE_1"/>
    <property type="match status" value="1"/>
</dbReference>
<dbReference type="Gene3D" id="3.60.120.10">
    <property type="entry name" value="Anthranilate synthase"/>
    <property type="match status" value="1"/>
</dbReference>
<dbReference type="NCBIfam" id="TIGR00730">
    <property type="entry name" value="Rossman fold protein, TIGR00730 family"/>
    <property type="match status" value="1"/>
</dbReference>
<dbReference type="InterPro" id="IPR015890">
    <property type="entry name" value="Chorismate_C"/>
</dbReference>
<evidence type="ECO:0000256" key="14">
    <source>
        <dbReference type="ARBA" id="ARBA00023163"/>
    </source>
</evidence>
<dbReference type="GO" id="GO:0009691">
    <property type="term" value="P:cytokinin biosynthetic process"/>
    <property type="evidence" value="ECO:0007669"/>
    <property type="project" value="InterPro"/>
</dbReference>
<dbReference type="InterPro" id="IPR017926">
    <property type="entry name" value="GATASE"/>
</dbReference>
<evidence type="ECO:0000256" key="12">
    <source>
        <dbReference type="ARBA" id="ARBA00023015"/>
    </source>
</evidence>
<organism evidence="24 25">
    <name type="scientific">Aspergillus felis</name>
    <dbReference type="NCBI Taxonomy" id="1287682"/>
    <lineage>
        <taxon>Eukaryota</taxon>
        <taxon>Fungi</taxon>
        <taxon>Dikarya</taxon>
        <taxon>Ascomycota</taxon>
        <taxon>Pezizomycotina</taxon>
        <taxon>Eurotiomycetes</taxon>
        <taxon>Eurotiomycetidae</taxon>
        <taxon>Eurotiales</taxon>
        <taxon>Aspergillaceae</taxon>
        <taxon>Aspergillus</taxon>
        <taxon>Aspergillus subgen. Fumigati</taxon>
    </lineage>
</organism>
<dbReference type="InterPro" id="IPR038566">
    <property type="entry name" value="Mediator_Med6_sf"/>
</dbReference>
<evidence type="ECO:0000256" key="1">
    <source>
        <dbReference type="ARBA" id="ARBA00001000"/>
    </source>
</evidence>
<evidence type="ECO:0000256" key="11">
    <source>
        <dbReference type="ARBA" id="ARBA00022962"/>
    </source>
</evidence>
<feature type="region of interest" description="Disordered" evidence="20">
    <location>
        <begin position="1012"/>
        <end position="1058"/>
    </location>
</feature>
<dbReference type="GO" id="GO:0016592">
    <property type="term" value="C:mediator complex"/>
    <property type="evidence" value="ECO:0007669"/>
    <property type="project" value="InterPro"/>
</dbReference>
<evidence type="ECO:0000256" key="9">
    <source>
        <dbReference type="ARBA" id="ARBA00022679"/>
    </source>
</evidence>
<evidence type="ECO:0000256" key="5">
    <source>
        <dbReference type="ARBA" id="ARBA00007526"/>
    </source>
</evidence>
<dbReference type="GO" id="GO:0003712">
    <property type="term" value="F:transcription coregulator activity"/>
    <property type="evidence" value="ECO:0007669"/>
    <property type="project" value="InterPro"/>
</dbReference>
<feature type="compositionally biased region" description="Low complexity" evidence="20">
    <location>
        <begin position="12"/>
        <end position="21"/>
    </location>
</feature>
<dbReference type="Pfam" id="PF04934">
    <property type="entry name" value="Med6"/>
    <property type="match status" value="1"/>
</dbReference>
<dbReference type="Gene3D" id="3.40.50.450">
    <property type="match status" value="1"/>
</dbReference>